<dbReference type="PATRIC" id="fig|1150625.3.peg.2615"/>
<dbReference type="SUPFAM" id="SSF160755">
    <property type="entry name" value="YugN-like"/>
    <property type="match status" value="1"/>
</dbReference>
<dbReference type="STRING" id="1150625.Q75_12430"/>
<comment type="caution">
    <text evidence="1">The sequence shown here is derived from an EMBL/GenBank/DDBJ whole genome shotgun (WGS) entry which is preliminary data.</text>
</comment>
<reference evidence="1 2" key="1">
    <citation type="journal article" date="2016" name="Front. Microbiol.">
        <title>Microevolution Analysis of Bacillus coahuilensis Unveils Differences in Phosphorus Acquisition Strategies and Their Regulation.</title>
        <authorList>
            <person name="Gomez-Lunar Z."/>
            <person name="Hernandez-Gonzalez I."/>
            <person name="Rodriguez-Torres M.D."/>
            <person name="Souza V."/>
            <person name="Olmedo-Alvarez G."/>
        </authorList>
    </citation>
    <scope>NUCLEOTIDE SEQUENCE [LARGE SCALE GENOMIC DNA]</scope>
    <source>
        <strain evidence="2">p1.1.43</strain>
    </source>
</reference>
<dbReference type="InterPro" id="IPR014967">
    <property type="entry name" value="Uncharacterised_YugN-like"/>
</dbReference>
<gene>
    <name evidence="1" type="ORF">Q75_12430</name>
</gene>
<organism evidence="1 2">
    <name type="scientific">Bacillus coahuilensis p1.1.43</name>
    <dbReference type="NCBI Taxonomy" id="1150625"/>
    <lineage>
        <taxon>Bacteria</taxon>
        <taxon>Bacillati</taxon>
        <taxon>Bacillota</taxon>
        <taxon>Bacilli</taxon>
        <taxon>Bacillales</taxon>
        <taxon>Bacillaceae</taxon>
        <taxon>Bacillus</taxon>
    </lineage>
</organism>
<evidence type="ECO:0000313" key="2">
    <source>
        <dbReference type="Proteomes" id="UP000074108"/>
    </source>
</evidence>
<dbReference type="Proteomes" id="UP000074108">
    <property type="component" value="Unassembled WGS sequence"/>
</dbReference>
<accession>A0A147K659</accession>
<dbReference type="OrthoDB" id="2988890at2"/>
<name>A0A147K659_9BACI</name>
<keyword evidence="2" id="KW-1185">Reference proteome</keyword>
<dbReference type="AlphaFoldDB" id="A0A147K659"/>
<dbReference type="RefSeq" id="WP_059351537.1">
    <property type="nucleotide sequence ID" value="NZ_LDYG01000039.1"/>
</dbReference>
<proteinExistence type="predicted"/>
<dbReference type="Gene3D" id="3.30.310.100">
    <property type="entry name" value="YugN-like"/>
    <property type="match status" value="1"/>
</dbReference>
<protein>
    <recommendedName>
        <fullName evidence="3">YugN-like family protein</fullName>
    </recommendedName>
</protein>
<dbReference type="Pfam" id="PF08868">
    <property type="entry name" value="YugN"/>
    <property type="match status" value="1"/>
</dbReference>
<evidence type="ECO:0008006" key="3">
    <source>
        <dbReference type="Google" id="ProtNLM"/>
    </source>
</evidence>
<dbReference type="EMBL" id="LDYG01000039">
    <property type="protein sequence ID" value="KUP05326.1"/>
    <property type="molecule type" value="Genomic_DNA"/>
</dbReference>
<dbReference type="InterPro" id="IPR036491">
    <property type="entry name" value="YugN-like_sf"/>
</dbReference>
<sequence>MIEIESKLEGKAYTLYELEQKLKPLGFSIGGNWDYDHGYFDYKMDDKVGYQFIRLPFKSVDGQLDSPGCTVQFGIPFLLSHKYQVGLDDHAMIGNISASFNQFQEPQDKDATFPEEYIEIGKQHIKEIENLLDRE</sequence>
<evidence type="ECO:0000313" key="1">
    <source>
        <dbReference type="EMBL" id="KUP05326.1"/>
    </source>
</evidence>